<dbReference type="GO" id="GO:0003677">
    <property type="term" value="F:DNA binding"/>
    <property type="evidence" value="ECO:0007669"/>
    <property type="project" value="UniProtKB-KW"/>
</dbReference>
<accession>A0A1B0CX45</accession>
<proteinExistence type="predicted"/>
<dbReference type="PROSITE" id="PS51253">
    <property type="entry name" value="HTH_CENPB"/>
    <property type="match status" value="1"/>
</dbReference>
<keyword evidence="1" id="KW-0238">DNA-binding</keyword>
<dbReference type="AlphaFoldDB" id="A0A1B0CX45"/>
<protein>
    <recommendedName>
        <fullName evidence="2">HTH CENPB-type domain-containing protein</fullName>
    </recommendedName>
</protein>
<dbReference type="InterPro" id="IPR050863">
    <property type="entry name" value="CenT-Element_Derived"/>
</dbReference>
<dbReference type="PANTHER" id="PTHR19303">
    <property type="entry name" value="TRANSPOSON"/>
    <property type="match status" value="1"/>
</dbReference>
<dbReference type="EnsemblMetazoa" id="LLOJ009581-RA">
    <property type="protein sequence ID" value="LLOJ009581-PA"/>
    <property type="gene ID" value="LLOJ009581"/>
</dbReference>
<keyword evidence="4" id="KW-1185">Reference proteome</keyword>
<dbReference type="Proteomes" id="UP000092461">
    <property type="component" value="Unassembled WGS sequence"/>
</dbReference>
<feature type="domain" description="HTH CENPB-type" evidence="2">
    <location>
        <begin position="1"/>
        <end position="20"/>
    </location>
</feature>
<dbReference type="Pfam" id="PF03184">
    <property type="entry name" value="DDE_1"/>
    <property type="match status" value="1"/>
</dbReference>
<dbReference type="VEuPathDB" id="VectorBase:LLOJ009581"/>
<dbReference type="InterPro" id="IPR006600">
    <property type="entry name" value="HTH_CenpB_DNA-bd_dom"/>
</dbReference>
<name>A0A1B0CX45_LUTLO</name>
<dbReference type="GO" id="GO:0005634">
    <property type="term" value="C:nucleus"/>
    <property type="evidence" value="ECO:0007669"/>
    <property type="project" value="TreeGrafter"/>
</dbReference>
<organism evidence="3 4">
    <name type="scientific">Lutzomyia longipalpis</name>
    <name type="common">Sand fly</name>
    <dbReference type="NCBI Taxonomy" id="7200"/>
    <lineage>
        <taxon>Eukaryota</taxon>
        <taxon>Metazoa</taxon>
        <taxon>Ecdysozoa</taxon>
        <taxon>Arthropoda</taxon>
        <taxon>Hexapoda</taxon>
        <taxon>Insecta</taxon>
        <taxon>Pterygota</taxon>
        <taxon>Neoptera</taxon>
        <taxon>Endopterygota</taxon>
        <taxon>Diptera</taxon>
        <taxon>Nematocera</taxon>
        <taxon>Psychodoidea</taxon>
        <taxon>Psychodidae</taxon>
        <taxon>Lutzomyia</taxon>
        <taxon>Lutzomyia</taxon>
    </lineage>
</organism>
<evidence type="ECO:0000313" key="4">
    <source>
        <dbReference type="Proteomes" id="UP000092461"/>
    </source>
</evidence>
<dbReference type="PANTHER" id="PTHR19303:SF74">
    <property type="entry name" value="POGO TRANSPOSABLE ELEMENT WITH KRAB DOMAIN"/>
    <property type="match status" value="1"/>
</dbReference>
<evidence type="ECO:0000259" key="2">
    <source>
        <dbReference type="PROSITE" id="PS51253"/>
    </source>
</evidence>
<dbReference type="EMBL" id="AJWK01033188">
    <property type="status" value="NOT_ANNOTATED_CDS"/>
    <property type="molecule type" value="Genomic_DNA"/>
</dbReference>
<evidence type="ECO:0000256" key="1">
    <source>
        <dbReference type="ARBA" id="ARBA00023125"/>
    </source>
</evidence>
<reference evidence="3" key="1">
    <citation type="submission" date="2020-05" db="UniProtKB">
        <authorList>
            <consortium name="EnsemblMetazoa"/>
        </authorList>
    </citation>
    <scope>IDENTIFICATION</scope>
    <source>
        <strain evidence="3">Jacobina</strain>
    </source>
</reference>
<evidence type="ECO:0000313" key="3">
    <source>
        <dbReference type="EnsemblMetazoa" id="LLOJ009581-PA"/>
    </source>
</evidence>
<sequence length="195" mass="21465">MAGKEWFGSFVQRHNLSIRKPEATSLQRATAFNKFNVGLFFEKLKSLYEKYSFDPGCVYNMDETAITTVQVPSKVVSHRGEKHVGRIVSAERGELVTMALAVSATGNMGGPIGCVGTANSSGWMTRAHFPDFLKHFKNHSGANNDRPVLLILDNHDSHLDIDGINNGIALLTIPPHTSHRLQPLDCTALHSLWAV</sequence>
<dbReference type="InterPro" id="IPR004875">
    <property type="entry name" value="DDE_SF_endonuclease_dom"/>
</dbReference>